<evidence type="ECO:0000313" key="1">
    <source>
        <dbReference type="EMBL" id="UOM51853.1"/>
    </source>
</evidence>
<evidence type="ECO:0000313" key="2">
    <source>
        <dbReference type="Proteomes" id="UP000829708"/>
    </source>
</evidence>
<dbReference type="RefSeq" id="WP_244773627.1">
    <property type="nucleotide sequence ID" value="NZ_CP094929.1"/>
</dbReference>
<proteinExistence type="predicted"/>
<sequence length="53" mass="5938">MAHDAGGLLSCKEGDKTGEGEIQEVVPCQDEQVLVDFLLFYVNVKEFFPLQLH</sequence>
<name>A0ABY4DEC0_9SPIR</name>
<organism evidence="1 2">
    <name type="scientific">Sphaerochaeta associata</name>
    <dbReference type="NCBI Taxonomy" id="1129264"/>
    <lineage>
        <taxon>Bacteria</taxon>
        <taxon>Pseudomonadati</taxon>
        <taxon>Spirochaetota</taxon>
        <taxon>Spirochaetia</taxon>
        <taxon>Spirochaetales</taxon>
        <taxon>Sphaerochaetaceae</taxon>
        <taxon>Sphaerochaeta</taxon>
    </lineage>
</organism>
<reference evidence="2" key="1">
    <citation type="journal article" date="2024" name="J Bioinform Genom">
        <title>Complete genome sequence of the type strain bacterium Sphaerochaeta associata GLS2t (VKM B-2742)t.</title>
        <authorList>
            <person name="Troshina O.Y."/>
            <person name="Tepeeva A.N."/>
            <person name="Arzamasceva V.O."/>
            <person name="Whitman W.B."/>
            <person name="Varghese N."/>
            <person name="Shapiro N."/>
            <person name="Woyke T."/>
            <person name="Kripides N.C."/>
            <person name="Vasilenko O.V."/>
        </authorList>
    </citation>
    <scope>NUCLEOTIDE SEQUENCE [LARGE SCALE GENOMIC DNA]</scope>
    <source>
        <strain evidence="2">GLS2T</strain>
    </source>
</reference>
<keyword evidence="2" id="KW-1185">Reference proteome</keyword>
<dbReference type="EMBL" id="CP094929">
    <property type="protein sequence ID" value="UOM51853.1"/>
    <property type="molecule type" value="Genomic_DNA"/>
</dbReference>
<dbReference type="Proteomes" id="UP000829708">
    <property type="component" value="Chromosome"/>
</dbReference>
<gene>
    <name evidence="1" type="ORF">MUG09_03565</name>
</gene>
<protein>
    <submittedName>
        <fullName evidence="1">Uncharacterized protein</fullName>
    </submittedName>
</protein>
<accession>A0ABY4DEC0</accession>